<keyword evidence="6" id="KW-0408">Iron</keyword>
<evidence type="ECO:0000313" key="17">
    <source>
        <dbReference type="Proteomes" id="UP000549617"/>
    </source>
</evidence>
<evidence type="ECO:0000259" key="14">
    <source>
        <dbReference type="Pfam" id="PF00593"/>
    </source>
</evidence>
<dbReference type="InterPro" id="IPR012910">
    <property type="entry name" value="Plug_dom"/>
</dbReference>
<comment type="subcellular location">
    <subcellularLocation>
        <location evidence="1 11">Cell outer membrane</location>
        <topology evidence="1 11">Multi-pass membrane protein</topology>
    </subcellularLocation>
</comment>
<keyword evidence="7" id="KW-0406">Ion transport</keyword>
<evidence type="ECO:0000256" key="13">
    <source>
        <dbReference type="SAM" id="SignalP"/>
    </source>
</evidence>
<dbReference type="Pfam" id="PF00593">
    <property type="entry name" value="TonB_dep_Rec_b-barrel"/>
    <property type="match status" value="1"/>
</dbReference>
<keyword evidence="5 11" id="KW-0812">Transmembrane</keyword>
<dbReference type="PANTHER" id="PTHR32552">
    <property type="entry name" value="FERRICHROME IRON RECEPTOR-RELATED"/>
    <property type="match status" value="1"/>
</dbReference>
<dbReference type="Gene3D" id="2.40.170.20">
    <property type="entry name" value="TonB-dependent receptor, beta-barrel domain"/>
    <property type="match status" value="1"/>
</dbReference>
<gene>
    <name evidence="16" type="ORF">FHS49_000836</name>
</gene>
<feature type="domain" description="TonB-dependent receptor-like beta-barrel" evidence="14">
    <location>
        <begin position="258"/>
        <end position="740"/>
    </location>
</feature>
<dbReference type="RefSeq" id="WP_184015505.1">
    <property type="nucleotide sequence ID" value="NZ_JACIJC010000001.1"/>
</dbReference>
<comment type="similarity">
    <text evidence="11 12">Belongs to the TonB-dependent receptor family.</text>
</comment>
<evidence type="ECO:0000256" key="12">
    <source>
        <dbReference type="RuleBase" id="RU003357"/>
    </source>
</evidence>
<dbReference type="Pfam" id="PF07715">
    <property type="entry name" value="Plug"/>
    <property type="match status" value="1"/>
</dbReference>
<keyword evidence="3 11" id="KW-1134">Transmembrane beta strand</keyword>
<name>A0A7W9EEC2_9SPHN</name>
<dbReference type="PANTHER" id="PTHR32552:SF81">
    <property type="entry name" value="TONB-DEPENDENT OUTER MEMBRANE RECEPTOR"/>
    <property type="match status" value="1"/>
</dbReference>
<evidence type="ECO:0000256" key="6">
    <source>
        <dbReference type="ARBA" id="ARBA00023004"/>
    </source>
</evidence>
<evidence type="ECO:0000259" key="15">
    <source>
        <dbReference type="Pfam" id="PF07715"/>
    </source>
</evidence>
<dbReference type="Proteomes" id="UP000549617">
    <property type="component" value="Unassembled WGS sequence"/>
</dbReference>
<dbReference type="SUPFAM" id="SSF56935">
    <property type="entry name" value="Porins"/>
    <property type="match status" value="1"/>
</dbReference>
<evidence type="ECO:0000256" key="8">
    <source>
        <dbReference type="ARBA" id="ARBA00023077"/>
    </source>
</evidence>
<keyword evidence="16" id="KW-0675">Receptor</keyword>
<evidence type="ECO:0000256" key="3">
    <source>
        <dbReference type="ARBA" id="ARBA00022452"/>
    </source>
</evidence>
<keyword evidence="2 11" id="KW-0813">Transport</keyword>
<evidence type="ECO:0000313" key="16">
    <source>
        <dbReference type="EMBL" id="MBB5684845.1"/>
    </source>
</evidence>
<keyword evidence="17" id="KW-1185">Reference proteome</keyword>
<evidence type="ECO:0000256" key="1">
    <source>
        <dbReference type="ARBA" id="ARBA00004571"/>
    </source>
</evidence>
<organism evidence="16 17">
    <name type="scientific">Sphingobium boeckii</name>
    <dbReference type="NCBI Taxonomy" id="1082345"/>
    <lineage>
        <taxon>Bacteria</taxon>
        <taxon>Pseudomonadati</taxon>
        <taxon>Pseudomonadota</taxon>
        <taxon>Alphaproteobacteria</taxon>
        <taxon>Sphingomonadales</taxon>
        <taxon>Sphingomonadaceae</taxon>
        <taxon>Sphingobium</taxon>
    </lineage>
</organism>
<protein>
    <submittedName>
        <fullName evidence="16">Outer membrane receptor protein involved in Fe transport</fullName>
    </submittedName>
</protein>
<dbReference type="InterPro" id="IPR039426">
    <property type="entry name" value="TonB-dep_rcpt-like"/>
</dbReference>
<keyword evidence="9 11" id="KW-0472">Membrane</keyword>
<keyword evidence="4" id="KW-0410">Iron transport</keyword>
<evidence type="ECO:0000256" key="7">
    <source>
        <dbReference type="ARBA" id="ARBA00023065"/>
    </source>
</evidence>
<keyword evidence="10 11" id="KW-0998">Cell outer membrane</keyword>
<dbReference type="InterPro" id="IPR000531">
    <property type="entry name" value="Beta-barrel_TonB"/>
</dbReference>
<reference evidence="16 17" key="1">
    <citation type="submission" date="2020-08" db="EMBL/GenBank/DDBJ databases">
        <title>Genomic Encyclopedia of Type Strains, Phase IV (KMG-IV): sequencing the most valuable type-strain genomes for metagenomic binning, comparative biology and taxonomic classification.</title>
        <authorList>
            <person name="Goeker M."/>
        </authorList>
    </citation>
    <scope>NUCLEOTIDE SEQUENCE [LARGE SCALE GENOMIC DNA]</scope>
    <source>
        <strain evidence="16 17">DSM 25079</strain>
    </source>
</reference>
<evidence type="ECO:0000256" key="5">
    <source>
        <dbReference type="ARBA" id="ARBA00022692"/>
    </source>
</evidence>
<accession>A0A7W9EEC2</accession>
<evidence type="ECO:0000256" key="9">
    <source>
        <dbReference type="ARBA" id="ARBA00023136"/>
    </source>
</evidence>
<comment type="caution">
    <text evidence="16">The sequence shown here is derived from an EMBL/GenBank/DDBJ whole genome shotgun (WGS) entry which is preliminary data.</text>
</comment>
<dbReference type="GO" id="GO:0009279">
    <property type="term" value="C:cell outer membrane"/>
    <property type="evidence" value="ECO:0007669"/>
    <property type="project" value="UniProtKB-SubCell"/>
</dbReference>
<evidence type="ECO:0000256" key="4">
    <source>
        <dbReference type="ARBA" id="ARBA00022496"/>
    </source>
</evidence>
<dbReference type="PROSITE" id="PS52016">
    <property type="entry name" value="TONB_DEPENDENT_REC_3"/>
    <property type="match status" value="1"/>
</dbReference>
<sequence>MFEPKKARPRWLASSVTLSVGLLIAGPAVAAGLDDADQSKPENAAGDEIVVTALRRDSTLQKAPAAISVLNSDTLQRKGVSEFHDYYRSVPSLQITDNPVSPGASRIALRGIWAAGESTVGLYYGDTPVTGPAGSTADAGQQTPNLNLFDVERVEVLRGPQGTLYGSGSAGGTIRVLFAQPDPTKFSGHVEAEGSFTRGGDPDGSVRGAVNIPLAPGTLALRVVGGVQAVGGYVDNVVLAQKNTNRGSIKGGRAILAWTPDLNFSLVGTGIHQETDQDSNSGWYQRLGEKSYQTDSPLLIPYEDKFTLVSATANWTLPFAKVTGTSSWYKWDIVRNVDVTANFAALANLGLFCQQFAASTAPCTPAQRASYQTYIANSLPAAFHQPLGVETQTHELRLASTSPKILDWTIGLFYEKRDDYIDSYASVGNATTGDLIDPLRVYNGYSTGKTELRQFSQFAEVSLRPASGLTITGGVRHYDYDKTSSGQVLQSNFVYGSFAGPATSVSTSAAGWVGKANIAYDFSQGVMGYVQWAQGFRPGGVNRIAATNLPANLLVYGSDSIDSYEAGLKTSWSGGRYTLNAAIFQIDWADIQSTLNWPPAFRIVANAGKARIRGLELEGTARPFPGVALESSLSYLPKAKLTRGQADGVAVTPTGQTGIAGDRLPYTAKFTGSFSAQYDWKIDARLGAFVRGDIAYRGGVANEFRPTFNIYETLPGFAEINLRSGLETDRWTLQLFVKNLTSTVGGVNVQSQLTPLDPNRLERMLGSIRPRTIGVNSSYRF</sequence>
<feature type="chain" id="PRO_5031489719" evidence="13">
    <location>
        <begin position="31"/>
        <end position="781"/>
    </location>
</feature>
<keyword evidence="13" id="KW-0732">Signal</keyword>
<dbReference type="AlphaFoldDB" id="A0A7W9EEC2"/>
<dbReference type="GO" id="GO:0006826">
    <property type="term" value="P:iron ion transport"/>
    <property type="evidence" value="ECO:0007669"/>
    <property type="project" value="UniProtKB-KW"/>
</dbReference>
<evidence type="ECO:0000256" key="2">
    <source>
        <dbReference type="ARBA" id="ARBA00022448"/>
    </source>
</evidence>
<dbReference type="EMBL" id="JACIJC010000001">
    <property type="protein sequence ID" value="MBB5684845.1"/>
    <property type="molecule type" value="Genomic_DNA"/>
</dbReference>
<feature type="domain" description="TonB-dependent receptor plug" evidence="15">
    <location>
        <begin position="60"/>
        <end position="173"/>
    </location>
</feature>
<evidence type="ECO:0000256" key="10">
    <source>
        <dbReference type="ARBA" id="ARBA00023237"/>
    </source>
</evidence>
<proteinExistence type="inferred from homology"/>
<keyword evidence="8 12" id="KW-0798">TonB box</keyword>
<evidence type="ECO:0000256" key="11">
    <source>
        <dbReference type="PROSITE-ProRule" id="PRU01360"/>
    </source>
</evidence>
<dbReference type="InterPro" id="IPR036942">
    <property type="entry name" value="Beta-barrel_TonB_sf"/>
</dbReference>
<feature type="signal peptide" evidence="13">
    <location>
        <begin position="1"/>
        <end position="30"/>
    </location>
</feature>